<accession>A0A6A6JBE3</accession>
<keyword evidence="2" id="KW-1185">Reference proteome</keyword>
<dbReference type="EMBL" id="ML986515">
    <property type="protein sequence ID" value="KAF2272956.1"/>
    <property type="molecule type" value="Genomic_DNA"/>
</dbReference>
<reference evidence="1" key="1">
    <citation type="journal article" date="2020" name="Stud. Mycol.">
        <title>101 Dothideomycetes genomes: a test case for predicting lifestyles and emergence of pathogens.</title>
        <authorList>
            <person name="Haridas S."/>
            <person name="Albert R."/>
            <person name="Binder M."/>
            <person name="Bloem J."/>
            <person name="Labutti K."/>
            <person name="Salamov A."/>
            <person name="Andreopoulos B."/>
            <person name="Baker S."/>
            <person name="Barry K."/>
            <person name="Bills G."/>
            <person name="Bluhm B."/>
            <person name="Cannon C."/>
            <person name="Castanera R."/>
            <person name="Culley D."/>
            <person name="Daum C."/>
            <person name="Ezra D."/>
            <person name="Gonzalez J."/>
            <person name="Henrissat B."/>
            <person name="Kuo A."/>
            <person name="Liang C."/>
            <person name="Lipzen A."/>
            <person name="Lutzoni F."/>
            <person name="Magnuson J."/>
            <person name="Mondo S."/>
            <person name="Nolan M."/>
            <person name="Ohm R."/>
            <person name="Pangilinan J."/>
            <person name="Park H.-J."/>
            <person name="Ramirez L."/>
            <person name="Alfaro M."/>
            <person name="Sun H."/>
            <person name="Tritt A."/>
            <person name="Yoshinaga Y."/>
            <person name="Zwiers L.-H."/>
            <person name="Turgeon B."/>
            <person name="Goodwin S."/>
            <person name="Spatafora J."/>
            <person name="Crous P."/>
            <person name="Grigoriev I."/>
        </authorList>
    </citation>
    <scope>NUCLEOTIDE SEQUENCE</scope>
    <source>
        <strain evidence="1">CBS 379.55</strain>
    </source>
</reference>
<sequence>MPDPRRTSTQYARRELDIWKEELDPEWAQTKPHFMTCDFLNLRDPRTPCTDRKQRVWKDELELERAQTRSHLERPDVPGLRVAWAASEDQEQRIWKEEIDPDWCQTRPTFLKHAFGDLSVPLDQGGDEWKVWKEEEDAEWSQTKTELFAHKTLELGSPFPQYQSQETCVLKAGQDSEQYPEPNVPLIYTKPPVGRLKV</sequence>
<dbReference type="RefSeq" id="XP_033650495.1">
    <property type="nucleotide sequence ID" value="XM_033802089.1"/>
</dbReference>
<evidence type="ECO:0000313" key="2">
    <source>
        <dbReference type="Proteomes" id="UP000800097"/>
    </source>
</evidence>
<dbReference type="AlphaFoldDB" id="A0A6A6JBE3"/>
<gene>
    <name evidence="1" type="ORF">EI97DRAFT_483126</name>
</gene>
<dbReference type="Proteomes" id="UP000800097">
    <property type="component" value="Unassembled WGS sequence"/>
</dbReference>
<protein>
    <submittedName>
        <fullName evidence="1">Uncharacterized protein</fullName>
    </submittedName>
</protein>
<evidence type="ECO:0000313" key="1">
    <source>
        <dbReference type="EMBL" id="KAF2272956.1"/>
    </source>
</evidence>
<proteinExistence type="predicted"/>
<name>A0A6A6JBE3_WESOR</name>
<organism evidence="1 2">
    <name type="scientific">Westerdykella ornata</name>
    <dbReference type="NCBI Taxonomy" id="318751"/>
    <lineage>
        <taxon>Eukaryota</taxon>
        <taxon>Fungi</taxon>
        <taxon>Dikarya</taxon>
        <taxon>Ascomycota</taxon>
        <taxon>Pezizomycotina</taxon>
        <taxon>Dothideomycetes</taxon>
        <taxon>Pleosporomycetidae</taxon>
        <taxon>Pleosporales</taxon>
        <taxon>Sporormiaceae</taxon>
        <taxon>Westerdykella</taxon>
    </lineage>
</organism>
<dbReference type="GeneID" id="54555264"/>